<dbReference type="EMBL" id="LCRD01000030">
    <property type="protein sequence ID" value="KKW29885.1"/>
    <property type="molecule type" value="Genomic_DNA"/>
</dbReference>
<dbReference type="Gene3D" id="3.40.50.300">
    <property type="entry name" value="P-loop containing nucleotide triphosphate hydrolases"/>
    <property type="match status" value="1"/>
</dbReference>
<comment type="caution">
    <text evidence="5">The sequence shown here is derived from an EMBL/GenBank/DDBJ whole genome shotgun (WGS) entry which is preliminary data.</text>
</comment>
<evidence type="ECO:0000313" key="6">
    <source>
        <dbReference type="Proteomes" id="UP000034846"/>
    </source>
</evidence>
<dbReference type="Pfam" id="PF12169">
    <property type="entry name" value="DNA_pol3_gamma3"/>
    <property type="match status" value="1"/>
</dbReference>
<dbReference type="PANTHER" id="PTHR11669">
    <property type="entry name" value="REPLICATION FACTOR C / DNA POLYMERASE III GAMMA-TAU SUBUNIT"/>
    <property type="match status" value="1"/>
</dbReference>
<dbReference type="InterPro" id="IPR050238">
    <property type="entry name" value="DNA_Rep/Repair_Clamp_Loader"/>
</dbReference>
<dbReference type="Pfam" id="PF13177">
    <property type="entry name" value="DNA_pol3_delta2"/>
    <property type="match status" value="1"/>
</dbReference>
<dbReference type="InterPro" id="IPR022754">
    <property type="entry name" value="DNA_pol_III_gamma-3"/>
</dbReference>
<dbReference type="SUPFAM" id="SSF52540">
    <property type="entry name" value="P-loop containing nucleoside triphosphate hydrolases"/>
    <property type="match status" value="1"/>
</dbReference>
<dbReference type="InterPro" id="IPR027417">
    <property type="entry name" value="P-loop_NTPase"/>
</dbReference>
<organism evidence="5 6">
    <name type="scientific">Candidatus Uhrbacteria bacterium GW2011_GWD2_52_7</name>
    <dbReference type="NCBI Taxonomy" id="1618989"/>
    <lineage>
        <taxon>Bacteria</taxon>
        <taxon>Candidatus Uhriibacteriota</taxon>
    </lineage>
</organism>
<protein>
    <submittedName>
        <fullName evidence="5">Polymerase III, subunit gamma and tau protein</fullName>
    </submittedName>
</protein>
<keyword evidence="2" id="KW-0548">Nucleotidyltransferase</keyword>
<accession>A0A0G1XG45</accession>
<keyword evidence="1" id="KW-0808">Transferase</keyword>
<dbReference type="GO" id="GO:0003887">
    <property type="term" value="F:DNA-directed DNA polymerase activity"/>
    <property type="evidence" value="ECO:0007669"/>
    <property type="project" value="InterPro"/>
</dbReference>
<dbReference type="GO" id="GO:0003677">
    <property type="term" value="F:DNA binding"/>
    <property type="evidence" value="ECO:0007669"/>
    <property type="project" value="InterPro"/>
</dbReference>
<dbReference type="PATRIC" id="fig|1618989.3.peg.474"/>
<feature type="domain" description="DNA polymerase III gamma subunit" evidence="3">
    <location>
        <begin position="143"/>
        <end position="258"/>
    </location>
</feature>
<sequence>MRENIIESARFAPARGKYKVFILDEVHMLSGASFNALLKTLEEPPAHAIFILATTELHKIPATILSRCQRFDFHRVPPAEMIPRLQKIAEAEGVAVEAGVLASIARLSEGCLRDAESLLGQLFALGEDTITAKEASLVLPETNLGVVMALTDAAAAKDIQTVLRELNAFVDDGGSVKYLIEELLEYVRTMMFSALGFTDKAAYDPQTLERLAASSTVMTADGARRLLDLLLAARTRQSLSAFPQLPLEIALVEFCADASASIKSPSPVVPMPPVVPSTPKSVVATPQPVPAVKKYDFETPSSSPLVRGSNAGESPLLTKEGLGEVAFTLEEIQNKWGRCVEYVAERNVAIPLIMKNAKPTAIEGNTVVVSCEYVFHADAISDGKNRRLIEDAIEHVMMAKALVRAICENRPEEKTAVDEFVSAFGASAA</sequence>
<evidence type="ECO:0000256" key="2">
    <source>
        <dbReference type="ARBA" id="ARBA00022695"/>
    </source>
</evidence>
<evidence type="ECO:0000259" key="4">
    <source>
        <dbReference type="Pfam" id="PF22608"/>
    </source>
</evidence>
<reference evidence="5 6" key="1">
    <citation type="journal article" date="2015" name="Nature">
        <title>rRNA introns, odd ribosomes, and small enigmatic genomes across a large radiation of phyla.</title>
        <authorList>
            <person name="Brown C.T."/>
            <person name="Hug L.A."/>
            <person name="Thomas B.C."/>
            <person name="Sharon I."/>
            <person name="Castelle C.J."/>
            <person name="Singh A."/>
            <person name="Wilkins M.J."/>
            <person name="Williams K.H."/>
            <person name="Banfield J.F."/>
        </authorList>
    </citation>
    <scope>NUCLEOTIDE SEQUENCE [LARGE SCALE GENOMIC DNA]</scope>
</reference>
<dbReference type="SUPFAM" id="SSF48019">
    <property type="entry name" value="post-AAA+ oligomerization domain-like"/>
    <property type="match status" value="1"/>
</dbReference>
<dbReference type="Gene3D" id="1.10.8.60">
    <property type="match status" value="1"/>
</dbReference>
<dbReference type="AlphaFoldDB" id="A0A0G1XG45"/>
<dbReference type="InterPro" id="IPR045085">
    <property type="entry name" value="HLD_clamp_pol_III_gamma_tau"/>
</dbReference>
<gene>
    <name evidence="5" type="ORF">UY72_C0030G0008</name>
</gene>
<dbReference type="InterPro" id="IPR008921">
    <property type="entry name" value="DNA_pol3_clamp-load_cplx_C"/>
</dbReference>
<evidence type="ECO:0000256" key="1">
    <source>
        <dbReference type="ARBA" id="ARBA00022679"/>
    </source>
</evidence>
<name>A0A0G1XG45_9BACT</name>
<dbReference type="CDD" id="cd18137">
    <property type="entry name" value="HLD_clamp_pol_III_gamma_tau"/>
    <property type="match status" value="1"/>
</dbReference>
<dbReference type="PANTHER" id="PTHR11669:SF0">
    <property type="entry name" value="PROTEIN STICHEL-LIKE 2"/>
    <property type="match status" value="1"/>
</dbReference>
<proteinExistence type="predicted"/>
<evidence type="ECO:0000259" key="3">
    <source>
        <dbReference type="Pfam" id="PF12169"/>
    </source>
</evidence>
<dbReference type="Pfam" id="PF22608">
    <property type="entry name" value="DNAX_ATPase_lid"/>
    <property type="match status" value="1"/>
</dbReference>
<evidence type="ECO:0000313" key="5">
    <source>
        <dbReference type="EMBL" id="KKW29885.1"/>
    </source>
</evidence>
<dbReference type="Proteomes" id="UP000034846">
    <property type="component" value="Unassembled WGS sequence"/>
</dbReference>
<feature type="domain" description="DNA polymerase III subunit gamma/tau helical lid" evidence="4">
    <location>
        <begin position="84"/>
        <end position="127"/>
    </location>
</feature>
<dbReference type="Gene3D" id="1.20.272.10">
    <property type="match status" value="1"/>
</dbReference>
<dbReference type="GO" id="GO:0006261">
    <property type="term" value="P:DNA-templated DNA replication"/>
    <property type="evidence" value="ECO:0007669"/>
    <property type="project" value="TreeGrafter"/>
</dbReference>